<dbReference type="RefSeq" id="XP_040488834.1">
    <property type="nucleotide sequence ID" value="XM_040632900.1"/>
</dbReference>
<dbReference type="KEGG" id="umr:103668325"/>
<dbReference type="CTD" id="317344"/>
<keyword evidence="1" id="KW-1185">Reference proteome</keyword>
<dbReference type="OrthoDB" id="9934809at2759"/>
<dbReference type="PANTHER" id="PTHR35083">
    <property type="entry name" value="RGD1565685 PROTEIN"/>
    <property type="match status" value="1"/>
</dbReference>
<dbReference type="Pfam" id="PF15112">
    <property type="entry name" value="DUF4559"/>
    <property type="match status" value="2"/>
</dbReference>
<proteinExistence type="predicted"/>
<dbReference type="GeneID" id="103668325"/>
<reference evidence="1" key="1">
    <citation type="submission" date="2024-06" db="UniProtKB">
        <authorList>
            <consortium name="RefSeq"/>
        </authorList>
    </citation>
    <scope>NUCLEOTIDE SEQUENCE [LARGE SCALE GENOMIC DNA]</scope>
</reference>
<dbReference type="InterPro" id="IPR027897">
    <property type="entry name" value="DUF4559"/>
</dbReference>
<dbReference type="Proteomes" id="UP000261680">
    <property type="component" value="Chromosome X"/>
</dbReference>
<protein>
    <submittedName>
        <fullName evidence="2">Uncharacterized protein CXorf38 homolog isoform X1</fullName>
    </submittedName>
</protein>
<gene>
    <name evidence="2" type="primary">CXHXorf38</name>
</gene>
<sequence length="397" mass="44810">MHGAARGALAPPFSLHVRADSGRGQAGPTVPPRLPRLRTAARPAPRPWLRAPYGPRPEWDMVLSELAARLNCAEYKNWVKAGHCLLLLRGCLQGFVAREVLAFHRGLLAAAPSLGPRAACRSGSQCSPRARQFQPQCQVCAEWKQEILKHHTNRNGDVHWGNCRPGRWPVDAWEVAKLLGLEETQVSLVPPLLKAFMPRGLADKTGPEECDAVALLSLINSCDHFTVDRKKVTEVIRCRNEIMHSSEMKVSSLWLRDFQMKIRNFLNEFKNIPEIVAAYTRIEQLLTSDWAVHIPAEDQRDGCECETGVYLSESQVNEIEMELLKEKLQEIYLQAQEQDMLPEEILNRLQVVKEFLRNNKDLRNGLTGDLQKLDSLHLQHRKPDPTELGAQTPEGKA</sequence>
<accession>A0A8M1G9R8</accession>
<dbReference type="PANTHER" id="PTHR35083:SF1">
    <property type="entry name" value="RGD1565685 PROTEIN"/>
    <property type="match status" value="1"/>
</dbReference>
<dbReference type="AlphaFoldDB" id="A0A8M1G9R8"/>
<reference evidence="2" key="2">
    <citation type="submission" date="2025-08" db="UniProtKB">
        <authorList>
            <consortium name="RefSeq"/>
        </authorList>
    </citation>
    <scope>IDENTIFICATION</scope>
    <source>
        <tissue evidence="2">Whole blood</tissue>
    </source>
</reference>
<name>A0A8M1G9R8_URSMA</name>
<evidence type="ECO:0000313" key="2">
    <source>
        <dbReference type="RefSeq" id="XP_040488834.1"/>
    </source>
</evidence>
<organism evidence="1 2">
    <name type="scientific">Ursus maritimus</name>
    <name type="common">Polar bear</name>
    <name type="synonym">Thalarctos maritimus</name>
    <dbReference type="NCBI Taxonomy" id="29073"/>
    <lineage>
        <taxon>Eukaryota</taxon>
        <taxon>Metazoa</taxon>
        <taxon>Chordata</taxon>
        <taxon>Craniata</taxon>
        <taxon>Vertebrata</taxon>
        <taxon>Euteleostomi</taxon>
        <taxon>Mammalia</taxon>
        <taxon>Eutheria</taxon>
        <taxon>Laurasiatheria</taxon>
        <taxon>Carnivora</taxon>
        <taxon>Caniformia</taxon>
        <taxon>Ursidae</taxon>
        <taxon>Ursus</taxon>
    </lineage>
</organism>
<evidence type="ECO:0000313" key="1">
    <source>
        <dbReference type="Proteomes" id="UP000261680"/>
    </source>
</evidence>